<keyword evidence="3" id="KW-1185">Reference proteome</keyword>
<comment type="caution">
    <text evidence="2">The sequence shown here is derived from an EMBL/GenBank/DDBJ whole genome shotgun (WGS) entry which is preliminary data.</text>
</comment>
<feature type="region of interest" description="Disordered" evidence="1">
    <location>
        <begin position="19"/>
        <end position="44"/>
    </location>
</feature>
<reference evidence="3" key="1">
    <citation type="journal article" date="2019" name="Int. J. Syst. Evol. Microbiol.">
        <title>The Global Catalogue of Microorganisms (GCM) 10K type strain sequencing project: providing services to taxonomists for standard genome sequencing and annotation.</title>
        <authorList>
            <consortium name="The Broad Institute Genomics Platform"/>
            <consortium name="The Broad Institute Genome Sequencing Center for Infectious Disease"/>
            <person name="Wu L."/>
            <person name="Ma J."/>
        </authorList>
    </citation>
    <scope>NUCLEOTIDE SEQUENCE [LARGE SCALE GENOMIC DNA]</scope>
    <source>
        <strain evidence="3">JCM 18410</strain>
    </source>
</reference>
<proteinExistence type="predicted"/>
<gene>
    <name evidence="2" type="ORF">GCM10023336_11120</name>
</gene>
<sequence length="128" mass="13371">MRRPAPRAVINFRRGFRADRAFRDRKSPRAGNPGEGAAAEGAGKAAALGTDYAVRHTGARLCEWRSAGWARARAGVPEARRQGVPGGAPDGVPEAGSRAVSGCRGARWGGSGAGPRERLGNLRPLTDT</sequence>
<protein>
    <submittedName>
        <fullName evidence="2">Uncharacterized protein</fullName>
    </submittedName>
</protein>
<name>A0ABP9JY90_9ACTN</name>
<organism evidence="2 3">
    <name type="scientific">Streptomyces similanensis</name>
    <dbReference type="NCBI Taxonomy" id="1274988"/>
    <lineage>
        <taxon>Bacteria</taxon>
        <taxon>Bacillati</taxon>
        <taxon>Actinomycetota</taxon>
        <taxon>Actinomycetes</taxon>
        <taxon>Kitasatosporales</taxon>
        <taxon>Streptomycetaceae</taxon>
        <taxon>Streptomyces</taxon>
    </lineage>
</organism>
<feature type="compositionally biased region" description="Low complexity" evidence="1">
    <location>
        <begin position="30"/>
        <end position="44"/>
    </location>
</feature>
<evidence type="ECO:0000256" key="1">
    <source>
        <dbReference type="SAM" id="MobiDB-lite"/>
    </source>
</evidence>
<evidence type="ECO:0000313" key="3">
    <source>
        <dbReference type="Proteomes" id="UP001500124"/>
    </source>
</evidence>
<dbReference type="Proteomes" id="UP001500124">
    <property type="component" value="Unassembled WGS sequence"/>
</dbReference>
<dbReference type="EMBL" id="BAABKC010000013">
    <property type="protein sequence ID" value="GAA5046515.1"/>
    <property type="molecule type" value="Genomic_DNA"/>
</dbReference>
<accession>A0ABP9JY90</accession>
<evidence type="ECO:0000313" key="2">
    <source>
        <dbReference type="EMBL" id="GAA5046515.1"/>
    </source>
</evidence>
<feature type="region of interest" description="Disordered" evidence="1">
    <location>
        <begin position="76"/>
        <end position="128"/>
    </location>
</feature>